<accession>A0A4Q0NWK2</accession>
<dbReference type="Proteomes" id="UP000289821">
    <property type="component" value="Unassembled WGS sequence"/>
</dbReference>
<comment type="caution">
    <text evidence="1">The sequence shown here is derived from an EMBL/GenBank/DDBJ whole genome shotgun (WGS) entry which is preliminary data.</text>
</comment>
<keyword evidence="2" id="KW-1185">Reference proteome</keyword>
<dbReference type="AlphaFoldDB" id="A0A4Q0NWK2"/>
<organism evidence="1 2">
    <name type="scientific">Leeuwenhoekiella aestuarii</name>
    <dbReference type="NCBI Taxonomy" id="2249426"/>
    <lineage>
        <taxon>Bacteria</taxon>
        <taxon>Pseudomonadati</taxon>
        <taxon>Bacteroidota</taxon>
        <taxon>Flavobacteriia</taxon>
        <taxon>Flavobacteriales</taxon>
        <taxon>Flavobacteriaceae</taxon>
        <taxon>Leeuwenhoekiella</taxon>
    </lineage>
</organism>
<dbReference type="InterPro" id="IPR016084">
    <property type="entry name" value="Haem_Oase-like_multi-hlx"/>
</dbReference>
<dbReference type="InterPro" id="IPR016053">
    <property type="entry name" value="Haem_Oase-like"/>
</dbReference>
<dbReference type="OrthoDB" id="114943at2"/>
<dbReference type="GO" id="GO:0006788">
    <property type="term" value="P:heme oxidation"/>
    <property type="evidence" value="ECO:0007669"/>
    <property type="project" value="InterPro"/>
</dbReference>
<dbReference type="RefSeq" id="WP_128761261.1">
    <property type="nucleotide sequence ID" value="NZ_QOVI01000003.1"/>
</dbReference>
<dbReference type="CDD" id="cd19166">
    <property type="entry name" value="HemeO-bac"/>
    <property type="match status" value="1"/>
</dbReference>
<dbReference type="EMBL" id="QOVI01000003">
    <property type="protein sequence ID" value="RXG15706.1"/>
    <property type="molecule type" value="Genomic_DNA"/>
</dbReference>
<protein>
    <submittedName>
        <fullName evidence="1">Heme oxygenase</fullName>
    </submittedName>
</protein>
<dbReference type="Gene3D" id="1.20.910.10">
    <property type="entry name" value="Heme oxygenase-like"/>
    <property type="match status" value="1"/>
</dbReference>
<dbReference type="GO" id="GO:0004392">
    <property type="term" value="F:heme oxygenase (decyclizing) activity"/>
    <property type="evidence" value="ECO:0007669"/>
    <property type="project" value="InterPro"/>
</dbReference>
<name>A0A4Q0NWK2_9FLAO</name>
<dbReference type="Pfam" id="PF01126">
    <property type="entry name" value="Heme_oxygenase"/>
    <property type="match status" value="1"/>
</dbReference>
<evidence type="ECO:0000313" key="1">
    <source>
        <dbReference type="EMBL" id="RXG15706.1"/>
    </source>
</evidence>
<gene>
    <name evidence="1" type="ORF">DSM04_103595</name>
</gene>
<proteinExistence type="predicted"/>
<dbReference type="SUPFAM" id="SSF48613">
    <property type="entry name" value="Heme oxygenase-like"/>
    <property type="match status" value="1"/>
</dbReference>
<reference evidence="1 2" key="1">
    <citation type="submission" date="2018-07" db="EMBL/GenBank/DDBJ databases">
        <title>Leeuwenhoekiella genomics.</title>
        <authorList>
            <person name="Tahon G."/>
            <person name="Willems A."/>
        </authorList>
    </citation>
    <scope>NUCLEOTIDE SEQUENCE [LARGE SCALE GENOMIC DNA]</scope>
    <source>
        <strain evidence="1 2">R-50232</strain>
    </source>
</reference>
<evidence type="ECO:0000313" key="2">
    <source>
        <dbReference type="Proteomes" id="UP000289821"/>
    </source>
</evidence>
<sequence length="188" mass="21186">MILKHLKKQTANLHQETEQGNLAKYILDHSITTAQYKALLKQNYKAYAILNSLLKHNEKNIPANLQHFADDKKVKDLELDLSQIAAVTPEITFDASKILSPAEILGMLYVVEGSMMGGLLIRKNLESCSNLDAVQKHHFFGKNPPEVLNRWKSFTAAVESQDYSETEMDAAVKGANYAFLIFKNSYEV</sequence>